<dbReference type="Proteomes" id="UP001183582">
    <property type="component" value="Unassembled WGS sequence"/>
</dbReference>
<dbReference type="EMBL" id="JAHWXH010000001">
    <property type="protein sequence ID" value="MDS0245158.1"/>
    <property type="molecule type" value="Genomic_DNA"/>
</dbReference>
<accession>A0AAJ2LY87</accession>
<sequence>MSETDRPRAVVAGASGFIGRALVAHLQGAGYAVQTIGRSGPVTWADPAAVARAVDGAEILVNLAGKSVNCRYTDANRDEILRSRVETTSALHDAVVAASDPPRVWLNASTGTIYRHAMDRPQTEEDGELGTGFSVDVGREWERAFFADDLPATRRVALRMAIVLGDGPATALLLRLARLGVGGPQIDGWWFPHRRYRGIGESPSGGSGFTWRRTRGRQRFSWIHLDDVLGAIDLLIDRDDIAGPVNLTSPRPSDNRTLMRELRRAVGMPIGIPACRFMLEPAMWVLRTEPELVLKSRWTLPGVLERAGYRFRHPHLRAAIADVARTGSTTRGDVVT</sequence>
<evidence type="ECO:0000259" key="1">
    <source>
        <dbReference type="Pfam" id="PF01370"/>
    </source>
</evidence>
<evidence type="ECO:0000259" key="2">
    <source>
        <dbReference type="Pfam" id="PF08338"/>
    </source>
</evidence>
<dbReference type="SUPFAM" id="SSF51735">
    <property type="entry name" value="NAD(P)-binding Rossmann-fold domains"/>
    <property type="match status" value="1"/>
</dbReference>
<evidence type="ECO:0000313" key="3">
    <source>
        <dbReference type="EMBL" id="MDS0245158.1"/>
    </source>
</evidence>
<feature type="domain" description="DUF1731" evidence="2">
    <location>
        <begin position="288"/>
        <end position="323"/>
    </location>
</feature>
<reference evidence="3 4" key="1">
    <citation type="submission" date="2021-06" db="EMBL/GenBank/DDBJ databases">
        <title>Genome-based taxonomic framework of Microbacterium strains isolated from marine environment, the description of four new species and reclassification of four preexisting species.</title>
        <authorList>
            <person name="Lee S.D."/>
            <person name="Kim S.-M."/>
            <person name="Byeon Y.-S."/>
            <person name="Yang H.L."/>
            <person name="Kim I.S."/>
        </authorList>
    </citation>
    <scope>NUCLEOTIDE SEQUENCE [LARGE SCALE GENOMIC DNA]</scope>
    <source>
        <strain evidence="3 4">KACC 20514</strain>
    </source>
</reference>
<dbReference type="PANTHER" id="PTHR11092">
    <property type="entry name" value="SUGAR NUCLEOTIDE EPIMERASE RELATED"/>
    <property type="match status" value="1"/>
</dbReference>
<gene>
    <name evidence="3" type="ORF">KZC50_05965</name>
</gene>
<dbReference type="AlphaFoldDB" id="A0AAJ2LY87"/>
<dbReference type="PANTHER" id="PTHR11092:SF0">
    <property type="entry name" value="EPIMERASE FAMILY PROTEIN SDR39U1"/>
    <property type="match status" value="1"/>
</dbReference>
<dbReference type="Pfam" id="PF01370">
    <property type="entry name" value="Epimerase"/>
    <property type="match status" value="1"/>
</dbReference>
<dbReference type="Gene3D" id="3.40.50.720">
    <property type="entry name" value="NAD(P)-binding Rossmann-like Domain"/>
    <property type="match status" value="1"/>
</dbReference>
<proteinExistence type="predicted"/>
<dbReference type="InterPro" id="IPR001509">
    <property type="entry name" value="Epimerase_deHydtase"/>
</dbReference>
<organism evidence="3 4">
    <name type="scientific">Microbacterium aurantiacum</name>
    <dbReference type="NCBI Taxonomy" id="162393"/>
    <lineage>
        <taxon>Bacteria</taxon>
        <taxon>Bacillati</taxon>
        <taxon>Actinomycetota</taxon>
        <taxon>Actinomycetes</taxon>
        <taxon>Micrococcales</taxon>
        <taxon>Microbacteriaceae</taxon>
        <taxon>Microbacterium</taxon>
    </lineage>
</organism>
<dbReference type="InterPro" id="IPR013549">
    <property type="entry name" value="DUF1731"/>
</dbReference>
<comment type="caution">
    <text evidence="3">The sequence shown here is derived from an EMBL/GenBank/DDBJ whole genome shotgun (WGS) entry which is preliminary data.</text>
</comment>
<dbReference type="Pfam" id="PF08338">
    <property type="entry name" value="DUF1731"/>
    <property type="match status" value="1"/>
</dbReference>
<protein>
    <submittedName>
        <fullName evidence="3">DUF1731 domain-containing protein</fullName>
    </submittedName>
</protein>
<dbReference type="InterPro" id="IPR036291">
    <property type="entry name" value="NAD(P)-bd_dom_sf"/>
</dbReference>
<feature type="domain" description="NAD-dependent epimerase/dehydratase" evidence="1">
    <location>
        <begin position="10"/>
        <end position="126"/>
    </location>
</feature>
<name>A0AAJ2LY87_9MICO</name>
<dbReference type="RefSeq" id="WP_310890987.1">
    <property type="nucleotide sequence ID" value="NZ_BAAAGR010000001.1"/>
</dbReference>
<dbReference type="GeneID" id="301457758"/>
<evidence type="ECO:0000313" key="4">
    <source>
        <dbReference type="Proteomes" id="UP001183582"/>
    </source>
</evidence>